<evidence type="ECO:0000313" key="3">
    <source>
        <dbReference type="EMBL" id="MBF7114250.1"/>
    </source>
</evidence>
<dbReference type="Proteomes" id="UP000196118">
    <property type="component" value="Chromosome"/>
</dbReference>
<evidence type="ECO:0000313" key="4">
    <source>
        <dbReference type="Proteomes" id="UP000196118"/>
    </source>
</evidence>
<reference evidence="3" key="2">
    <citation type="submission" date="2020-11" db="EMBL/GenBank/DDBJ databases">
        <title>Antibiotic susceptibility profiles of Pediococcus pentosaceus from various origins and their implications for the safety assessment of strains with food-technology applications.</title>
        <authorList>
            <person name="Shani N."/>
            <person name="Oberhaensli S."/>
            <person name="Arias E."/>
        </authorList>
    </citation>
    <scope>NUCLEOTIDE SEQUENCE</scope>
    <source>
        <strain evidence="3">FAM 24207</strain>
    </source>
</reference>
<dbReference type="AlphaFoldDB" id="A0A1Y0VRG5"/>
<dbReference type="OMA" id="SECYPWA"/>
<organism evidence="2 4">
    <name type="scientific">Pediococcus pentosaceus</name>
    <dbReference type="NCBI Taxonomy" id="1255"/>
    <lineage>
        <taxon>Bacteria</taxon>
        <taxon>Bacillati</taxon>
        <taxon>Bacillota</taxon>
        <taxon>Bacilli</taxon>
        <taxon>Lactobacillales</taxon>
        <taxon>Lactobacillaceae</taxon>
        <taxon>Pediococcus</taxon>
    </lineage>
</organism>
<dbReference type="EMBL" id="JADOFP010000001">
    <property type="protein sequence ID" value="MBF7114250.1"/>
    <property type="molecule type" value="Genomic_DNA"/>
</dbReference>
<sequence length="201" mass="21865">MIKDILTGVTAYISTSIDYLIVLMVVFAMVPKNKRILVYFGDIVGTTVLVSASLMIALVLKSVPDEWILGLLGLIPIAMGIKLIVAGAADDEDVIQKQINNRRGVILNVAFITIATCGADNIGIYVPIFTQLSVASLIVVLLTFVVMMTLFALLGYLLVCLPTVAKIFDRWGTLVTIIVYIGLGIYILFESGTIQHFINLI</sequence>
<proteinExistence type="predicted"/>
<accession>A0A8G1E782</accession>
<feature type="transmembrane region" description="Helical" evidence="1">
    <location>
        <begin position="105"/>
        <end position="128"/>
    </location>
</feature>
<feature type="transmembrane region" description="Helical" evidence="1">
    <location>
        <begin position="134"/>
        <end position="159"/>
    </location>
</feature>
<dbReference type="GeneID" id="33062979"/>
<keyword evidence="1" id="KW-0812">Transmembrane</keyword>
<feature type="transmembrane region" description="Helical" evidence="1">
    <location>
        <begin position="37"/>
        <end position="60"/>
    </location>
</feature>
<keyword evidence="1" id="KW-0472">Membrane</keyword>
<feature type="transmembrane region" description="Helical" evidence="1">
    <location>
        <begin position="12"/>
        <end position="30"/>
    </location>
</feature>
<dbReference type="Proteomes" id="UP001194632">
    <property type="component" value="Unassembled WGS sequence"/>
</dbReference>
<feature type="transmembrane region" description="Helical" evidence="1">
    <location>
        <begin position="171"/>
        <end position="189"/>
    </location>
</feature>
<dbReference type="Pfam" id="PF03596">
    <property type="entry name" value="Cad"/>
    <property type="match status" value="1"/>
</dbReference>
<feature type="transmembrane region" description="Helical" evidence="1">
    <location>
        <begin position="66"/>
        <end position="85"/>
    </location>
</feature>
<name>A0A1Y0VRG5_PEDPE</name>
<evidence type="ECO:0000313" key="2">
    <source>
        <dbReference type="EMBL" id="ARW20742.1"/>
    </source>
</evidence>
<evidence type="ECO:0000256" key="1">
    <source>
        <dbReference type="SAM" id="Phobius"/>
    </source>
</evidence>
<dbReference type="EMBL" id="CP021474">
    <property type="protein sequence ID" value="ARW20742.1"/>
    <property type="molecule type" value="Genomic_DNA"/>
</dbReference>
<gene>
    <name evidence="3" type="ORF">ITQ90_01695</name>
    <name evidence="2" type="ORF">S100892_02207</name>
</gene>
<protein>
    <submittedName>
        <fullName evidence="3">Cadmium resistance transporter</fullName>
    </submittedName>
</protein>
<reference evidence="2 4" key="1">
    <citation type="submission" date="2017-05" db="EMBL/GenBank/DDBJ databases">
        <title>Genome sequence of Pediococcus pentosaceus strain SRCM100892.</title>
        <authorList>
            <person name="Cho S.H."/>
        </authorList>
    </citation>
    <scope>NUCLEOTIDE SEQUENCE [LARGE SCALE GENOMIC DNA]</scope>
    <source>
        <strain evidence="2 4">SRCM100892</strain>
    </source>
</reference>
<dbReference type="RefSeq" id="WP_011672781.1">
    <property type="nucleotide sequence ID" value="NZ_BEWQ01000001.1"/>
</dbReference>
<dbReference type="InterPro" id="IPR004676">
    <property type="entry name" value="Cd-R_transporter"/>
</dbReference>
<keyword evidence="1" id="KW-1133">Transmembrane helix</keyword>
<accession>A0A1Y0VRG5</accession>